<comment type="caution">
    <text evidence="2">The sequence shown here is derived from an EMBL/GenBank/DDBJ whole genome shotgun (WGS) entry which is preliminary data.</text>
</comment>
<dbReference type="RefSeq" id="WP_344558113.1">
    <property type="nucleotide sequence ID" value="NZ_BAAANS010000073.1"/>
</dbReference>
<dbReference type="EMBL" id="BAAANS010000073">
    <property type="protein sequence ID" value="GAA2120572.1"/>
    <property type="molecule type" value="Genomic_DNA"/>
</dbReference>
<gene>
    <name evidence="2" type="ORF">GCM10009759_69610</name>
</gene>
<keyword evidence="3" id="KW-1185">Reference proteome</keyword>
<protein>
    <submittedName>
        <fullName evidence="2">Nucleoside/nucleotide kinase family protein</fullName>
    </submittedName>
</protein>
<dbReference type="InterPro" id="IPR027417">
    <property type="entry name" value="P-loop_NTPase"/>
</dbReference>
<feature type="region of interest" description="Disordered" evidence="1">
    <location>
        <begin position="195"/>
        <end position="214"/>
    </location>
</feature>
<sequence>MHAEGTPTSTASAAAAPEQPAAVAEQVVSRALGLLRGPGSGTGRVILGLAGPPAAGKSTLARLLTEEINRREGPDTAAHLPLDGFHLSNAQLDRLGLRPRKGAPETFDAHGYLALLQRVATDRFHDLYAPDFDRALDEPVAARHLIRPHTRLVITEGNYLAAPAAPWTDARALLRELWYVDADESTRDARLLARHTAGGQDETASRRRIDDNDRPNAAYVTSTRTACDWVVRADEFASTR</sequence>
<accession>A0ABN2Y1Y1</accession>
<dbReference type="SUPFAM" id="SSF52540">
    <property type="entry name" value="P-loop containing nucleoside triphosphate hydrolases"/>
    <property type="match status" value="1"/>
</dbReference>
<evidence type="ECO:0000256" key="1">
    <source>
        <dbReference type="SAM" id="MobiDB-lite"/>
    </source>
</evidence>
<proteinExistence type="predicted"/>
<dbReference type="GO" id="GO:0016301">
    <property type="term" value="F:kinase activity"/>
    <property type="evidence" value="ECO:0007669"/>
    <property type="project" value="UniProtKB-KW"/>
</dbReference>
<reference evidence="2 3" key="1">
    <citation type="journal article" date="2019" name="Int. J. Syst. Evol. Microbiol.">
        <title>The Global Catalogue of Microorganisms (GCM) 10K type strain sequencing project: providing services to taxonomists for standard genome sequencing and annotation.</title>
        <authorList>
            <consortium name="The Broad Institute Genomics Platform"/>
            <consortium name="The Broad Institute Genome Sequencing Center for Infectious Disease"/>
            <person name="Wu L."/>
            <person name="Ma J."/>
        </authorList>
    </citation>
    <scope>NUCLEOTIDE SEQUENCE [LARGE SCALE GENOMIC DNA]</scope>
    <source>
        <strain evidence="2 3">JCM 14559</strain>
    </source>
</reference>
<dbReference type="PANTHER" id="PTHR10285">
    <property type="entry name" value="URIDINE KINASE"/>
    <property type="match status" value="1"/>
</dbReference>
<name>A0ABN2Y1Y1_9ACTN</name>
<feature type="compositionally biased region" description="Basic and acidic residues" evidence="1">
    <location>
        <begin position="203"/>
        <end position="214"/>
    </location>
</feature>
<keyword evidence="2" id="KW-0808">Transferase</keyword>
<dbReference type="Proteomes" id="UP001500897">
    <property type="component" value="Unassembled WGS sequence"/>
</dbReference>
<evidence type="ECO:0000313" key="3">
    <source>
        <dbReference type="Proteomes" id="UP001500897"/>
    </source>
</evidence>
<dbReference type="NCBIfam" id="NF006743">
    <property type="entry name" value="PRK09270.1-2"/>
    <property type="match status" value="1"/>
</dbReference>
<keyword evidence="2" id="KW-0418">Kinase</keyword>
<organism evidence="2 3">
    <name type="scientific">Kitasatospora saccharophila</name>
    <dbReference type="NCBI Taxonomy" id="407973"/>
    <lineage>
        <taxon>Bacteria</taxon>
        <taxon>Bacillati</taxon>
        <taxon>Actinomycetota</taxon>
        <taxon>Actinomycetes</taxon>
        <taxon>Kitasatosporales</taxon>
        <taxon>Streptomycetaceae</taxon>
        <taxon>Kitasatospora</taxon>
    </lineage>
</organism>
<dbReference type="Gene3D" id="3.40.50.300">
    <property type="entry name" value="P-loop containing nucleotide triphosphate hydrolases"/>
    <property type="match status" value="2"/>
</dbReference>
<evidence type="ECO:0000313" key="2">
    <source>
        <dbReference type="EMBL" id="GAA2120572.1"/>
    </source>
</evidence>